<keyword evidence="1" id="KW-0862">Zinc</keyword>
<dbReference type="GeneID" id="19202916"/>
<keyword evidence="4" id="KW-1185">Reference proteome</keyword>
<proteinExistence type="predicted"/>
<sequence length="213" mass="23458">MITKQWLSLRAARALLLDSIHVLFQDFSRGRLGLLSTRNMPAAGESTSIPQVAQALIETFNTDECKTLNFARALKAFVEESVQALRGIFPDTTIVAALDLVDRESVIKYITPWSRAHYQVNGTSATYAVFLSLPNHHSTYVRASANVLPTVSPSPSHYCTCPAFAFMVLMAESHVMCKHVLAALLAERLGHLAERPINGDQLATMMMERAVIA</sequence>
<dbReference type="Pfam" id="PF04434">
    <property type="entry name" value="SWIM"/>
    <property type="match status" value="1"/>
</dbReference>
<evidence type="ECO:0000313" key="4">
    <source>
        <dbReference type="Proteomes" id="UP000053558"/>
    </source>
</evidence>
<evidence type="ECO:0000259" key="2">
    <source>
        <dbReference type="PROSITE" id="PS50966"/>
    </source>
</evidence>
<keyword evidence="1" id="KW-0479">Metal-binding</keyword>
<dbReference type="GO" id="GO:0097196">
    <property type="term" value="C:Shu complex"/>
    <property type="evidence" value="ECO:0007669"/>
    <property type="project" value="TreeGrafter"/>
</dbReference>
<dbReference type="PROSITE" id="PS50966">
    <property type="entry name" value="ZF_SWIM"/>
    <property type="match status" value="1"/>
</dbReference>
<dbReference type="PANTHER" id="PTHR28498:SF1">
    <property type="entry name" value="ZINC FINGER SWIM DOMAIN-CONTAINING PROTEIN 7"/>
    <property type="match status" value="1"/>
</dbReference>
<keyword evidence="1" id="KW-0863">Zinc-finger</keyword>
<evidence type="ECO:0000313" key="3">
    <source>
        <dbReference type="EMBL" id="EIW82673.1"/>
    </source>
</evidence>
<dbReference type="OrthoDB" id="337581at2759"/>
<dbReference type="KEGG" id="cput:CONPUDRAFT_151735"/>
<organism evidence="3 4">
    <name type="scientific">Coniophora puteana (strain RWD-64-598)</name>
    <name type="common">Brown rot fungus</name>
    <dbReference type="NCBI Taxonomy" id="741705"/>
    <lineage>
        <taxon>Eukaryota</taxon>
        <taxon>Fungi</taxon>
        <taxon>Dikarya</taxon>
        <taxon>Basidiomycota</taxon>
        <taxon>Agaricomycotina</taxon>
        <taxon>Agaricomycetes</taxon>
        <taxon>Agaricomycetidae</taxon>
        <taxon>Boletales</taxon>
        <taxon>Coniophorineae</taxon>
        <taxon>Coniophoraceae</taxon>
        <taxon>Coniophora</taxon>
    </lineage>
</organism>
<dbReference type="GO" id="GO:0000724">
    <property type="term" value="P:double-strand break repair via homologous recombination"/>
    <property type="evidence" value="ECO:0007669"/>
    <property type="project" value="TreeGrafter"/>
</dbReference>
<accession>A0A5M3MU77</accession>
<dbReference type="GO" id="GO:0008270">
    <property type="term" value="F:zinc ion binding"/>
    <property type="evidence" value="ECO:0007669"/>
    <property type="project" value="UniProtKB-KW"/>
</dbReference>
<dbReference type="InterPro" id="IPR007527">
    <property type="entry name" value="Znf_SWIM"/>
</dbReference>
<comment type="caution">
    <text evidence="3">The sequence shown here is derived from an EMBL/GenBank/DDBJ whole genome shotgun (WGS) entry which is preliminary data.</text>
</comment>
<dbReference type="RefSeq" id="XP_007766672.1">
    <property type="nucleotide sequence ID" value="XM_007768482.1"/>
</dbReference>
<dbReference type="PANTHER" id="PTHR28498">
    <property type="entry name" value="ZINC FINGER SWIM DOMAIN-CONTAINING PROTEIN 7"/>
    <property type="match status" value="1"/>
</dbReference>
<feature type="domain" description="SWIM-type" evidence="2">
    <location>
        <begin position="127"/>
        <end position="188"/>
    </location>
</feature>
<evidence type="ECO:0000256" key="1">
    <source>
        <dbReference type="PROSITE-ProRule" id="PRU00325"/>
    </source>
</evidence>
<reference evidence="4" key="1">
    <citation type="journal article" date="2012" name="Science">
        <title>The Paleozoic origin of enzymatic lignin decomposition reconstructed from 31 fungal genomes.</title>
        <authorList>
            <person name="Floudas D."/>
            <person name="Binder M."/>
            <person name="Riley R."/>
            <person name="Barry K."/>
            <person name="Blanchette R.A."/>
            <person name="Henrissat B."/>
            <person name="Martinez A.T."/>
            <person name="Otillar R."/>
            <person name="Spatafora J.W."/>
            <person name="Yadav J.S."/>
            <person name="Aerts A."/>
            <person name="Benoit I."/>
            <person name="Boyd A."/>
            <person name="Carlson A."/>
            <person name="Copeland A."/>
            <person name="Coutinho P.M."/>
            <person name="de Vries R.P."/>
            <person name="Ferreira P."/>
            <person name="Findley K."/>
            <person name="Foster B."/>
            <person name="Gaskell J."/>
            <person name="Glotzer D."/>
            <person name="Gorecki P."/>
            <person name="Heitman J."/>
            <person name="Hesse C."/>
            <person name="Hori C."/>
            <person name="Igarashi K."/>
            <person name="Jurgens J.A."/>
            <person name="Kallen N."/>
            <person name="Kersten P."/>
            <person name="Kohler A."/>
            <person name="Kuees U."/>
            <person name="Kumar T.K.A."/>
            <person name="Kuo A."/>
            <person name="LaButti K."/>
            <person name="Larrondo L.F."/>
            <person name="Lindquist E."/>
            <person name="Ling A."/>
            <person name="Lombard V."/>
            <person name="Lucas S."/>
            <person name="Lundell T."/>
            <person name="Martin R."/>
            <person name="McLaughlin D.J."/>
            <person name="Morgenstern I."/>
            <person name="Morin E."/>
            <person name="Murat C."/>
            <person name="Nagy L.G."/>
            <person name="Nolan M."/>
            <person name="Ohm R.A."/>
            <person name="Patyshakuliyeva A."/>
            <person name="Rokas A."/>
            <person name="Ruiz-Duenas F.J."/>
            <person name="Sabat G."/>
            <person name="Salamov A."/>
            <person name="Samejima M."/>
            <person name="Schmutz J."/>
            <person name="Slot J.C."/>
            <person name="St John F."/>
            <person name="Stenlid J."/>
            <person name="Sun H."/>
            <person name="Sun S."/>
            <person name="Syed K."/>
            <person name="Tsang A."/>
            <person name="Wiebenga A."/>
            <person name="Young D."/>
            <person name="Pisabarro A."/>
            <person name="Eastwood D.C."/>
            <person name="Martin F."/>
            <person name="Cullen D."/>
            <person name="Grigoriev I.V."/>
            <person name="Hibbett D.S."/>
        </authorList>
    </citation>
    <scope>NUCLEOTIDE SEQUENCE [LARGE SCALE GENOMIC DNA]</scope>
    <source>
        <strain evidence="4">RWD-64-598 SS2</strain>
    </source>
</reference>
<protein>
    <recommendedName>
        <fullName evidence="2">SWIM-type domain-containing protein</fullName>
    </recommendedName>
</protein>
<name>A0A5M3MU77_CONPW</name>
<dbReference type="AlphaFoldDB" id="A0A5M3MU77"/>
<gene>
    <name evidence="3" type="ORF">CONPUDRAFT_151735</name>
</gene>
<dbReference type="Proteomes" id="UP000053558">
    <property type="component" value="Unassembled WGS sequence"/>
</dbReference>
<dbReference type="EMBL" id="JH711576">
    <property type="protein sequence ID" value="EIW82673.1"/>
    <property type="molecule type" value="Genomic_DNA"/>
</dbReference>